<dbReference type="GO" id="GO:0000775">
    <property type="term" value="C:chromosome, centromeric region"/>
    <property type="evidence" value="ECO:0007669"/>
    <property type="project" value="InterPro"/>
</dbReference>
<evidence type="ECO:0000256" key="1">
    <source>
        <dbReference type="ARBA" id="ARBA00010845"/>
    </source>
</evidence>
<organism evidence="5 6">
    <name type="scientific">Caenorhabditis japonica</name>
    <dbReference type="NCBI Taxonomy" id="281687"/>
    <lineage>
        <taxon>Eukaryota</taxon>
        <taxon>Metazoa</taxon>
        <taxon>Ecdysozoa</taxon>
        <taxon>Nematoda</taxon>
        <taxon>Chromadorea</taxon>
        <taxon>Rhabditida</taxon>
        <taxon>Rhabditina</taxon>
        <taxon>Rhabditomorpha</taxon>
        <taxon>Rhabditoidea</taxon>
        <taxon>Rhabditidae</taxon>
        <taxon>Peloderinae</taxon>
        <taxon>Caenorhabditis</taxon>
    </lineage>
</organism>
<feature type="domain" description="Shugoshin C-terminal" evidence="4">
    <location>
        <begin position="161"/>
        <end position="184"/>
    </location>
</feature>
<evidence type="ECO:0000313" key="6">
    <source>
        <dbReference type="Proteomes" id="UP000005237"/>
    </source>
</evidence>
<dbReference type="EnsemblMetazoa" id="CJA09184.1">
    <property type="protein sequence ID" value="CJA09184.1"/>
    <property type="gene ID" value="WBGene00128388"/>
</dbReference>
<dbReference type="Proteomes" id="UP000005237">
    <property type="component" value="Unassembled WGS sequence"/>
</dbReference>
<evidence type="ECO:0000256" key="2">
    <source>
        <dbReference type="ARBA" id="ARBA00022829"/>
    </source>
</evidence>
<dbReference type="GO" id="GO:0045132">
    <property type="term" value="P:meiotic chromosome segregation"/>
    <property type="evidence" value="ECO:0007669"/>
    <property type="project" value="InterPro"/>
</dbReference>
<dbReference type="InterPro" id="IPR011515">
    <property type="entry name" value="Shugoshin_C"/>
</dbReference>
<dbReference type="GO" id="GO:0005634">
    <property type="term" value="C:nucleus"/>
    <property type="evidence" value="ECO:0007669"/>
    <property type="project" value="InterPro"/>
</dbReference>
<feature type="region of interest" description="Disordered" evidence="3">
    <location>
        <begin position="29"/>
        <end position="199"/>
    </location>
</feature>
<comment type="similarity">
    <text evidence="1">Belongs to the shugoshin family.</text>
</comment>
<sequence>MASSSNKITHPRMPVDWLKIKNRDVFTCPGLDESPIRKFSEHEEEENEIPDNAPTSSASSAQNLENGTPRKSATKGRRSELFQEFNFDDTITEQTCPPPATVTRRAPMVIAPSATPTATKKRAAPKSASRRQTPSAQKFKKPSTPAPGDRLNDSQVTDTVRRQRSAKMNIKTMKEPSLGAKLRRPGKHDEPMPYIDTFF</sequence>
<dbReference type="Pfam" id="PF07557">
    <property type="entry name" value="Shugoshin_C"/>
    <property type="match status" value="1"/>
</dbReference>
<evidence type="ECO:0000259" key="4">
    <source>
        <dbReference type="Pfam" id="PF07557"/>
    </source>
</evidence>
<accession>A0A8R1HR02</accession>
<name>A0A8R1HR02_CAEJA</name>
<reference evidence="5" key="2">
    <citation type="submission" date="2022-06" db="UniProtKB">
        <authorList>
            <consortium name="EnsemblMetazoa"/>
        </authorList>
    </citation>
    <scope>IDENTIFICATION</scope>
    <source>
        <strain evidence="5">DF5081</strain>
    </source>
</reference>
<proteinExistence type="inferred from homology"/>
<keyword evidence="6" id="KW-1185">Reference proteome</keyword>
<evidence type="ECO:0000313" key="5">
    <source>
        <dbReference type="EnsemblMetazoa" id="CJA09184.1"/>
    </source>
</evidence>
<protein>
    <submittedName>
        <fullName evidence="5">Shugoshin_C domain-containing protein</fullName>
    </submittedName>
</protein>
<keyword evidence="2" id="KW-0159">Chromosome partition</keyword>
<reference evidence="6" key="1">
    <citation type="submission" date="2010-08" db="EMBL/GenBank/DDBJ databases">
        <authorList>
            <consortium name="Caenorhabditis japonica Sequencing Consortium"/>
            <person name="Wilson R.K."/>
        </authorList>
    </citation>
    <scope>NUCLEOTIDE SEQUENCE [LARGE SCALE GENOMIC DNA]</scope>
    <source>
        <strain evidence="6">DF5081</strain>
    </source>
</reference>
<feature type="compositionally biased region" description="Polar residues" evidence="3">
    <location>
        <begin position="53"/>
        <end position="71"/>
    </location>
</feature>
<evidence type="ECO:0000256" key="3">
    <source>
        <dbReference type="SAM" id="MobiDB-lite"/>
    </source>
</evidence>
<dbReference type="AlphaFoldDB" id="A0A8R1HR02"/>